<gene>
    <name evidence="12" type="primary">yihA</name>
    <name evidence="10" type="synonym">engB</name>
    <name evidence="12" type="ORF">KUV50_02665</name>
</gene>
<reference evidence="12" key="1">
    <citation type="submission" date="2021-06" db="EMBL/GenBank/DDBJ databases">
        <title>44 bacteria genomes isolated from Dapeng, Shenzhen.</title>
        <authorList>
            <person name="Zheng W."/>
            <person name="Yu S."/>
            <person name="Huang Y."/>
        </authorList>
    </citation>
    <scope>NUCLEOTIDE SEQUENCE</scope>
    <source>
        <strain evidence="12">DP5N28-2</strain>
    </source>
</reference>
<keyword evidence="7 10" id="KW-0342">GTP-binding</keyword>
<evidence type="ECO:0000256" key="6">
    <source>
        <dbReference type="ARBA" id="ARBA00022842"/>
    </source>
</evidence>
<dbReference type="AlphaFoldDB" id="A0A953HRM5"/>
<dbReference type="InterPro" id="IPR027417">
    <property type="entry name" value="P-loop_NTPase"/>
</dbReference>
<evidence type="ECO:0000256" key="7">
    <source>
        <dbReference type="ARBA" id="ARBA00023134"/>
    </source>
</evidence>
<evidence type="ECO:0000256" key="3">
    <source>
        <dbReference type="ARBA" id="ARBA00022618"/>
    </source>
</evidence>
<keyword evidence="6" id="KW-0460">Magnesium</keyword>
<accession>A0A953HRM5</accession>
<evidence type="ECO:0000256" key="4">
    <source>
        <dbReference type="ARBA" id="ARBA00022723"/>
    </source>
</evidence>
<dbReference type="PANTHER" id="PTHR11649">
    <property type="entry name" value="MSS1/TRME-RELATED GTP-BINDING PROTEIN"/>
    <property type="match status" value="1"/>
</dbReference>
<dbReference type="GO" id="GO:0046872">
    <property type="term" value="F:metal ion binding"/>
    <property type="evidence" value="ECO:0007669"/>
    <property type="project" value="UniProtKB-KW"/>
</dbReference>
<dbReference type="Proteomes" id="UP000753961">
    <property type="component" value="Unassembled WGS sequence"/>
</dbReference>
<comment type="caution">
    <text evidence="12">The sequence shown here is derived from an EMBL/GenBank/DDBJ whole genome shotgun (WGS) entry which is preliminary data.</text>
</comment>
<keyword evidence="5 10" id="KW-0547">Nucleotide-binding</keyword>
<keyword evidence="3 10" id="KW-0132">Cell division</keyword>
<feature type="domain" description="EngB-type G" evidence="11">
    <location>
        <begin position="21"/>
        <end position="196"/>
    </location>
</feature>
<dbReference type="Pfam" id="PF01926">
    <property type="entry name" value="MMR_HSR1"/>
    <property type="match status" value="1"/>
</dbReference>
<evidence type="ECO:0000256" key="8">
    <source>
        <dbReference type="ARBA" id="ARBA00023210"/>
    </source>
</evidence>
<organism evidence="12 13">
    <name type="scientific">Membranihabitans marinus</name>
    <dbReference type="NCBI Taxonomy" id="1227546"/>
    <lineage>
        <taxon>Bacteria</taxon>
        <taxon>Pseudomonadati</taxon>
        <taxon>Bacteroidota</taxon>
        <taxon>Saprospiria</taxon>
        <taxon>Saprospirales</taxon>
        <taxon>Saprospiraceae</taxon>
        <taxon>Membranihabitans</taxon>
    </lineage>
</organism>
<dbReference type="PANTHER" id="PTHR11649:SF13">
    <property type="entry name" value="ENGB-TYPE G DOMAIN-CONTAINING PROTEIN"/>
    <property type="match status" value="1"/>
</dbReference>
<evidence type="ECO:0000313" key="13">
    <source>
        <dbReference type="Proteomes" id="UP000753961"/>
    </source>
</evidence>
<dbReference type="EMBL" id="JAHVHU010000003">
    <property type="protein sequence ID" value="MBY5957021.1"/>
    <property type="molecule type" value="Genomic_DNA"/>
</dbReference>
<evidence type="ECO:0000256" key="2">
    <source>
        <dbReference type="ARBA" id="ARBA00009638"/>
    </source>
</evidence>
<evidence type="ECO:0000313" key="12">
    <source>
        <dbReference type="EMBL" id="MBY5957021.1"/>
    </source>
</evidence>
<proteinExistence type="inferred from homology"/>
<evidence type="ECO:0000256" key="9">
    <source>
        <dbReference type="ARBA" id="ARBA00023306"/>
    </source>
</evidence>
<protein>
    <recommendedName>
        <fullName evidence="10">Probable GTP-binding protein EngB</fullName>
    </recommendedName>
</protein>
<dbReference type="Gene3D" id="3.40.50.300">
    <property type="entry name" value="P-loop containing nucleotide triphosphate hydrolases"/>
    <property type="match status" value="1"/>
</dbReference>
<comment type="similarity">
    <text evidence="2 10">Belongs to the TRAFAC class TrmE-Era-EngA-EngB-Septin-like GTPase superfamily. EngB GTPase family.</text>
</comment>
<evidence type="ECO:0000256" key="5">
    <source>
        <dbReference type="ARBA" id="ARBA00022741"/>
    </source>
</evidence>
<comment type="function">
    <text evidence="10">Necessary for normal cell division and for the maintenance of normal septation.</text>
</comment>
<keyword evidence="9 10" id="KW-0131">Cell cycle</keyword>
<evidence type="ECO:0000256" key="10">
    <source>
        <dbReference type="HAMAP-Rule" id="MF_00321"/>
    </source>
</evidence>
<dbReference type="InterPro" id="IPR030393">
    <property type="entry name" value="G_ENGB_dom"/>
</dbReference>
<keyword evidence="4" id="KW-0479">Metal-binding</keyword>
<dbReference type="SUPFAM" id="SSF52540">
    <property type="entry name" value="P-loop containing nucleoside triphosphate hydrolases"/>
    <property type="match status" value="1"/>
</dbReference>
<dbReference type="HAMAP" id="MF_00321">
    <property type="entry name" value="GTPase_EngB"/>
    <property type="match status" value="1"/>
</dbReference>
<keyword evidence="13" id="KW-1185">Reference proteome</keyword>
<sequence length="203" mass="23808">MNYQINYHASYHKVEQCPEADRPEFAFIGRSNVGKSSLINSLFGRKELAYVSKQPGKTQSINYYKVDERFYVVDLPGFGYAKHSKKQRLSWDKMTKRYFLNRPNMACVFVLIDANIPLQAIDRAFINWLGEHHLPYVLIFTKSDKSKPREIKKNIENIKNELLKDWEYLPPQFVTSSVKGEGKDLVLDYLFNLADEMIDDERK</sequence>
<keyword evidence="8 10" id="KW-0717">Septation</keyword>
<dbReference type="InterPro" id="IPR019987">
    <property type="entry name" value="GTP-bd_ribosome_bio_YsxC"/>
</dbReference>
<dbReference type="NCBIfam" id="TIGR03598">
    <property type="entry name" value="GTPase_YsxC"/>
    <property type="match status" value="1"/>
</dbReference>
<comment type="cofactor">
    <cofactor evidence="1">
        <name>Mg(2+)</name>
        <dbReference type="ChEBI" id="CHEBI:18420"/>
    </cofactor>
</comment>
<dbReference type="PROSITE" id="PS51706">
    <property type="entry name" value="G_ENGB"/>
    <property type="match status" value="1"/>
</dbReference>
<name>A0A953HRM5_9BACT</name>
<evidence type="ECO:0000256" key="1">
    <source>
        <dbReference type="ARBA" id="ARBA00001946"/>
    </source>
</evidence>
<dbReference type="InterPro" id="IPR006073">
    <property type="entry name" value="GTP-bd"/>
</dbReference>
<dbReference type="RefSeq" id="WP_222578545.1">
    <property type="nucleotide sequence ID" value="NZ_JAHVHU010000003.1"/>
</dbReference>
<evidence type="ECO:0000259" key="11">
    <source>
        <dbReference type="PROSITE" id="PS51706"/>
    </source>
</evidence>
<dbReference type="GO" id="GO:0005525">
    <property type="term" value="F:GTP binding"/>
    <property type="evidence" value="ECO:0007669"/>
    <property type="project" value="UniProtKB-UniRule"/>
</dbReference>
<dbReference type="GO" id="GO:0000917">
    <property type="term" value="P:division septum assembly"/>
    <property type="evidence" value="ECO:0007669"/>
    <property type="project" value="UniProtKB-KW"/>
</dbReference>
<dbReference type="CDD" id="cd01876">
    <property type="entry name" value="YihA_EngB"/>
    <property type="match status" value="1"/>
</dbReference>